<comment type="caution">
    <text evidence="1">The sequence shown here is derived from an EMBL/GenBank/DDBJ whole genome shotgun (WGS) entry which is preliminary data.</text>
</comment>
<sequence>MSDQFCSAAFQGAFSPGYPAIDFNKTICSVPVCGNNTDTLSHRCGLENVNGAISIFTANGTQYQSCISTRPQNTSMDVDANYSCKRRDPVSVVKGWPVNTTVCVMAAYRHYFLGYGLRSSLITVYL</sequence>
<reference evidence="1" key="1">
    <citation type="submission" date="2020-04" db="EMBL/GenBank/DDBJ databases">
        <title>Genome Assembly and Annotation of Botryosphaeria dothidea sdau 11-99, a Latent Pathogen of Apple Fruit Ring Rot in China.</title>
        <authorList>
            <person name="Yu C."/>
            <person name="Diao Y."/>
            <person name="Lu Q."/>
            <person name="Zhao J."/>
            <person name="Cui S."/>
            <person name="Peng C."/>
            <person name="He B."/>
            <person name="Liu H."/>
        </authorList>
    </citation>
    <scope>NUCLEOTIDE SEQUENCE [LARGE SCALE GENOMIC DNA]</scope>
    <source>
        <strain evidence="1">Sdau11-99</strain>
    </source>
</reference>
<accession>A0A8H4J4X4</accession>
<dbReference type="AlphaFoldDB" id="A0A8H4J4X4"/>
<dbReference type="Proteomes" id="UP000572817">
    <property type="component" value="Unassembled WGS sequence"/>
</dbReference>
<evidence type="ECO:0000313" key="1">
    <source>
        <dbReference type="EMBL" id="KAF4312034.1"/>
    </source>
</evidence>
<organism evidence="1 2">
    <name type="scientific">Botryosphaeria dothidea</name>
    <dbReference type="NCBI Taxonomy" id="55169"/>
    <lineage>
        <taxon>Eukaryota</taxon>
        <taxon>Fungi</taxon>
        <taxon>Dikarya</taxon>
        <taxon>Ascomycota</taxon>
        <taxon>Pezizomycotina</taxon>
        <taxon>Dothideomycetes</taxon>
        <taxon>Dothideomycetes incertae sedis</taxon>
        <taxon>Botryosphaeriales</taxon>
        <taxon>Botryosphaeriaceae</taxon>
        <taxon>Botryosphaeria</taxon>
    </lineage>
</organism>
<protein>
    <submittedName>
        <fullName evidence="1">Uncharacterized protein</fullName>
    </submittedName>
</protein>
<name>A0A8H4J4X4_9PEZI</name>
<dbReference type="EMBL" id="WWBZ02000007">
    <property type="protein sequence ID" value="KAF4312034.1"/>
    <property type="molecule type" value="Genomic_DNA"/>
</dbReference>
<evidence type="ECO:0000313" key="2">
    <source>
        <dbReference type="Proteomes" id="UP000572817"/>
    </source>
</evidence>
<keyword evidence="2" id="KW-1185">Reference proteome</keyword>
<gene>
    <name evidence="1" type="ORF">GTA08_BOTSDO12389</name>
</gene>
<proteinExistence type="predicted"/>